<keyword evidence="3" id="KW-1185">Reference proteome</keyword>
<comment type="caution">
    <text evidence="2">The sequence shown here is derived from an EMBL/GenBank/DDBJ whole genome shotgun (WGS) entry which is preliminary data.</text>
</comment>
<evidence type="ECO:0000313" key="3">
    <source>
        <dbReference type="Proteomes" id="UP000624041"/>
    </source>
</evidence>
<feature type="transmembrane region" description="Helical" evidence="1">
    <location>
        <begin position="12"/>
        <end position="32"/>
    </location>
</feature>
<reference evidence="2" key="1">
    <citation type="journal article" date="2014" name="Int. J. Syst. Evol. Microbiol.">
        <title>Complete genome sequence of Corynebacterium casei LMG S-19264T (=DSM 44701T), isolated from a smear-ripened cheese.</title>
        <authorList>
            <consortium name="US DOE Joint Genome Institute (JGI-PGF)"/>
            <person name="Walter F."/>
            <person name="Albersmeier A."/>
            <person name="Kalinowski J."/>
            <person name="Ruckert C."/>
        </authorList>
    </citation>
    <scope>NUCLEOTIDE SEQUENCE</scope>
    <source>
        <strain evidence="2">JCM 17251</strain>
    </source>
</reference>
<name>A0A917Y385_9BACI</name>
<evidence type="ECO:0000256" key="1">
    <source>
        <dbReference type="SAM" id="Phobius"/>
    </source>
</evidence>
<accession>A0A917Y385</accession>
<evidence type="ECO:0008006" key="4">
    <source>
        <dbReference type="Google" id="ProtNLM"/>
    </source>
</evidence>
<dbReference type="Proteomes" id="UP000624041">
    <property type="component" value="Unassembled WGS sequence"/>
</dbReference>
<sequence>MWNKLKNSKQSTRVVILLGVIAVFVMMIAFSGNGDATTNTKETAEEVSKQVVNKTIDLNDELAFQNFKLTMNPVIIYEEDGTILADISFKWLNQAGDGEKTFMQMAAMDIEQSGELLNEVNNSWQDQNSDIYFPNAEQGEWEVELTYQLENAEDSLELTFVPMTDENSNQLTIDLN</sequence>
<dbReference type="RefSeq" id="WP_188858804.1">
    <property type="nucleotide sequence ID" value="NZ_BMOS01000031.1"/>
</dbReference>
<organism evidence="2 3">
    <name type="scientific">Oceanobacillus indicireducens</name>
    <dbReference type="NCBI Taxonomy" id="1004261"/>
    <lineage>
        <taxon>Bacteria</taxon>
        <taxon>Bacillati</taxon>
        <taxon>Bacillota</taxon>
        <taxon>Bacilli</taxon>
        <taxon>Bacillales</taxon>
        <taxon>Bacillaceae</taxon>
        <taxon>Oceanobacillus</taxon>
    </lineage>
</organism>
<proteinExistence type="predicted"/>
<dbReference type="AlphaFoldDB" id="A0A917Y385"/>
<reference evidence="2" key="2">
    <citation type="submission" date="2020-09" db="EMBL/GenBank/DDBJ databases">
        <authorList>
            <person name="Sun Q."/>
            <person name="Ohkuma M."/>
        </authorList>
    </citation>
    <scope>NUCLEOTIDE SEQUENCE</scope>
    <source>
        <strain evidence="2">JCM 17251</strain>
    </source>
</reference>
<gene>
    <name evidence="2" type="ORF">GCM10007971_31980</name>
</gene>
<protein>
    <recommendedName>
        <fullName evidence="4">DUF5067 domain-containing protein</fullName>
    </recommendedName>
</protein>
<evidence type="ECO:0000313" key="2">
    <source>
        <dbReference type="EMBL" id="GGN64252.1"/>
    </source>
</evidence>
<keyword evidence="1" id="KW-1133">Transmembrane helix</keyword>
<keyword evidence="1" id="KW-0472">Membrane</keyword>
<dbReference type="EMBL" id="BMOS01000031">
    <property type="protein sequence ID" value="GGN64252.1"/>
    <property type="molecule type" value="Genomic_DNA"/>
</dbReference>
<keyword evidence="1" id="KW-0812">Transmembrane</keyword>